<keyword evidence="2" id="KW-1185">Reference proteome</keyword>
<comment type="caution">
    <text evidence="1">The sequence shown here is derived from an EMBL/GenBank/DDBJ whole genome shotgun (WGS) entry which is preliminary data.</text>
</comment>
<organism evidence="1 2">
    <name type="scientific">Olivibacter ginsenosidimutans</name>
    <dbReference type="NCBI Taxonomy" id="1176537"/>
    <lineage>
        <taxon>Bacteria</taxon>
        <taxon>Pseudomonadati</taxon>
        <taxon>Bacteroidota</taxon>
        <taxon>Sphingobacteriia</taxon>
        <taxon>Sphingobacteriales</taxon>
        <taxon>Sphingobacteriaceae</taxon>
        <taxon>Olivibacter</taxon>
    </lineage>
</organism>
<protein>
    <submittedName>
        <fullName evidence="1">Uncharacterized protein</fullName>
    </submittedName>
</protein>
<name>A0ABP9BCM5_9SPHI</name>
<proteinExistence type="predicted"/>
<sequence length="95" mass="10960">MQQLGAKFVKQNTGLIHFVMEGSTHTPPITNVQYDQKKLSDGYIELHINGHVANEYFETIAIVHPDKLKEREPLEKFLKNCLLEAKDRTIALRKK</sequence>
<accession>A0ABP9BCM5</accession>
<evidence type="ECO:0000313" key="2">
    <source>
        <dbReference type="Proteomes" id="UP001501411"/>
    </source>
</evidence>
<dbReference type="EMBL" id="BAABIQ010000033">
    <property type="protein sequence ID" value="GAA4793038.1"/>
    <property type="molecule type" value="Genomic_DNA"/>
</dbReference>
<dbReference type="Proteomes" id="UP001501411">
    <property type="component" value="Unassembled WGS sequence"/>
</dbReference>
<dbReference type="RefSeq" id="WP_345231783.1">
    <property type="nucleotide sequence ID" value="NZ_BAABIQ010000033.1"/>
</dbReference>
<reference evidence="2" key="1">
    <citation type="journal article" date="2019" name="Int. J. Syst. Evol. Microbiol.">
        <title>The Global Catalogue of Microorganisms (GCM) 10K type strain sequencing project: providing services to taxonomists for standard genome sequencing and annotation.</title>
        <authorList>
            <consortium name="The Broad Institute Genomics Platform"/>
            <consortium name="The Broad Institute Genome Sequencing Center for Infectious Disease"/>
            <person name="Wu L."/>
            <person name="Ma J."/>
        </authorList>
    </citation>
    <scope>NUCLEOTIDE SEQUENCE [LARGE SCALE GENOMIC DNA]</scope>
    <source>
        <strain evidence="2">JCM 18200</strain>
    </source>
</reference>
<evidence type="ECO:0000313" key="1">
    <source>
        <dbReference type="EMBL" id="GAA4793038.1"/>
    </source>
</evidence>
<gene>
    <name evidence="1" type="ORF">GCM10023231_21540</name>
</gene>